<keyword evidence="2" id="KW-1185">Reference proteome</keyword>
<proteinExistence type="predicted"/>
<evidence type="ECO:0000313" key="2">
    <source>
        <dbReference type="Proteomes" id="UP001497516"/>
    </source>
</evidence>
<dbReference type="AlphaFoldDB" id="A0AAV2E8X8"/>
<gene>
    <name evidence="1" type="ORF">LTRI10_LOCUS23522</name>
</gene>
<reference evidence="1 2" key="1">
    <citation type="submission" date="2024-04" db="EMBL/GenBank/DDBJ databases">
        <authorList>
            <person name="Fracassetti M."/>
        </authorList>
    </citation>
    <scope>NUCLEOTIDE SEQUENCE [LARGE SCALE GENOMIC DNA]</scope>
</reference>
<dbReference type="Proteomes" id="UP001497516">
    <property type="component" value="Chromosome 4"/>
</dbReference>
<organism evidence="1 2">
    <name type="scientific">Linum trigynum</name>
    <dbReference type="NCBI Taxonomy" id="586398"/>
    <lineage>
        <taxon>Eukaryota</taxon>
        <taxon>Viridiplantae</taxon>
        <taxon>Streptophyta</taxon>
        <taxon>Embryophyta</taxon>
        <taxon>Tracheophyta</taxon>
        <taxon>Spermatophyta</taxon>
        <taxon>Magnoliopsida</taxon>
        <taxon>eudicotyledons</taxon>
        <taxon>Gunneridae</taxon>
        <taxon>Pentapetalae</taxon>
        <taxon>rosids</taxon>
        <taxon>fabids</taxon>
        <taxon>Malpighiales</taxon>
        <taxon>Linaceae</taxon>
        <taxon>Linum</taxon>
    </lineage>
</organism>
<evidence type="ECO:0000313" key="1">
    <source>
        <dbReference type="EMBL" id="CAL1382183.1"/>
    </source>
</evidence>
<sequence length="105" mass="11829">MFQLFVGCFDGAEHRCLLFRPTGEDDDAERRCSPEKAGGWWGCYPAARLRRGCYRGRVKIVPSSSFGRSIDLGSRILASIWELGSTMISTRLEEENTFLFSAMTP</sequence>
<protein>
    <submittedName>
        <fullName evidence="1">Uncharacterized protein</fullName>
    </submittedName>
</protein>
<dbReference type="EMBL" id="OZ034817">
    <property type="protein sequence ID" value="CAL1382183.1"/>
    <property type="molecule type" value="Genomic_DNA"/>
</dbReference>
<name>A0AAV2E8X8_9ROSI</name>
<accession>A0AAV2E8X8</accession>